<dbReference type="Proteomes" id="UP001553161">
    <property type="component" value="Unassembled WGS sequence"/>
</dbReference>
<comment type="caution">
    <text evidence="2">The sequence shown here is derived from an EMBL/GenBank/DDBJ whole genome shotgun (WGS) entry which is preliminary data.</text>
</comment>
<gene>
    <name evidence="2" type="ORF">AB0T83_00305</name>
</gene>
<protein>
    <submittedName>
        <fullName evidence="2">DUF1127 domain-containing protein</fullName>
    </submittedName>
</protein>
<organism evidence="2 3">
    <name type="scientific">Meridianimarinicoccus marinus</name>
    <dbReference type="NCBI Taxonomy" id="3231483"/>
    <lineage>
        <taxon>Bacteria</taxon>
        <taxon>Pseudomonadati</taxon>
        <taxon>Pseudomonadota</taxon>
        <taxon>Alphaproteobacteria</taxon>
        <taxon>Rhodobacterales</taxon>
        <taxon>Paracoccaceae</taxon>
        <taxon>Meridianimarinicoccus</taxon>
    </lineage>
</organism>
<dbReference type="EMBL" id="JBFBVU010000001">
    <property type="protein sequence ID" value="MEV8465219.1"/>
    <property type="molecule type" value="Genomic_DNA"/>
</dbReference>
<proteinExistence type="predicted"/>
<keyword evidence="3" id="KW-1185">Reference proteome</keyword>
<dbReference type="RefSeq" id="WP_366190565.1">
    <property type="nucleotide sequence ID" value="NZ_JBFBVU010000001.1"/>
</dbReference>
<feature type="domain" description="YjiS-like" evidence="1">
    <location>
        <begin position="23"/>
        <end position="59"/>
    </location>
</feature>
<dbReference type="InterPro" id="IPR009506">
    <property type="entry name" value="YjiS-like"/>
</dbReference>
<sequence length="68" mass="7585">MAYVHAHALPQATGSVFSLPAQLLTRFRAWTQTRQTRNALMKLSARELADVGLTYADIEKVARKTVNV</sequence>
<evidence type="ECO:0000259" key="1">
    <source>
        <dbReference type="Pfam" id="PF06568"/>
    </source>
</evidence>
<evidence type="ECO:0000313" key="2">
    <source>
        <dbReference type="EMBL" id="MEV8465219.1"/>
    </source>
</evidence>
<dbReference type="Pfam" id="PF06568">
    <property type="entry name" value="YjiS-like"/>
    <property type="match status" value="1"/>
</dbReference>
<accession>A0ABV3L0Z9</accession>
<reference evidence="2 3" key="1">
    <citation type="submission" date="2024-07" db="EMBL/GenBank/DDBJ databases">
        <authorList>
            <person name="Kang M."/>
        </authorList>
    </citation>
    <scope>NUCLEOTIDE SEQUENCE [LARGE SCALE GENOMIC DNA]</scope>
    <source>
        <strain evidence="2 3">DFM31</strain>
    </source>
</reference>
<evidence type="ECO:0000313" key="3">
    <source>
        <dbReference type="Proteomes" id="UP001553161"/>
    </source>
</evidence>
<name>A0ABV3L0Z9_9RHOB</name>